<keyword evidence="3" id="KW-0677">Repeat</keyword>
<dbReference type="Gramene" id="HORVU.HOR_21322.PROJ.1HG00014590.1">
    <property type="protein sequence ID" value="cds:HORVU.HOR_21322.PROJ.1HG00014590.1"/>
    <property type="gene ID" value="HORVU.HOR_21322.PROJ.1HG00014590"/>
</dbReference>
<dbReference type="Gramene" id="HORVU.HOR_12541.PROJ.1HG00014030.1">
    <property type="protein sequence ID" value="cds:HORVU.HOR_12541.PROJ.1HG00014030.1"/>
    <property type="gene ID" value="HORVU.HOR_12541.PROJ.1HG00014030"/>
</dbReference>
<dbReference type="InterPro" id="IPR041118">
    <property type="entry name" value="Rx_N"/>
</dbReference>
<dbReference type="Gramene" id="HORVU.HOR_9972.PROJ.1HG00013920.1">
    <property type="protein sequence ID" value="cds:HORVU.HOR_9972.PROJ.1HG00013920.1"/>
    <property type="gene ID" value="HORVU.HOR_9972.PROJ.1HG00013920"/>
</dbReference>
<dbReference type="Gramene" id="HORVU.HOR_7385.PROJ.1HG00014130.1">
    <property type="protein sequence ID" value="cds:HORVU.HOR_7385.PROJ.1HG00014130.1"/>
    <property type="gene ID" value="HORVU.HOR_7385.PROJ.1HG00014130"/>
</dbReference>
<dbReference type="Gramene" id="HORVU.HOR_3081.PROJ.1HG00019570.1">
    <property type="protein sequence ID" value="cds:HORVU.HOR_3081.PROJ.1HG00019570.1"/>
    <property type="gene ID" value="HORVU.HOR_3081.PROJ.1HG00019570"/>
</dbReference>
<dbReference type="Gramene" id="HORVU.HOR_21595.PROJ.1HG00014170.1">
    <property type="protein sequence ID" value="cds:HORVU.HOR_21595.PROJ.1HG00014170.1"/>
    <property type="gene ID" value="HORVU.HOR_21595.PROJ.1HG00014170"/>
</dbReference>
<dbReference type="Gramene" id="HORVU.HOR_14121.PROJ.1HG00014270.1">
    <property type="protein sequence ID" value="cds:HORVU.HOR_14121.PROJ.1HG00014270.1"/>
    <property type="gene ID" value="HORVU.HOR_14121.PROJ.1HG00014270"/>
</dbReference>
<dbReference type="SUPFAM" id="SSF52540">
    <property type="entry name" value="P-loop containing nucleoside triphosphate hydrolases"/>
    <property type="match status" value="1"/>
</dbReference>
<keyword evidence="4" id="KW-0547">Nucleotide-binding</keyword>
<dbReference type="FunFam" id="1.10.10.10:FF:000322">
    <property type="entry name" value="Probable disease resistance protein At1g63360"/>
    <property type="match status" value="1"/>
</dbReference>
<dbReference type="AlphaFoldDB" id="C1KAE3"/>
<dbReference type="InterPro" id="IPR032675">
    <property type="entry name" value="LRR_dom_sf"/>
</dbReference>
<dbReference type="Gene3D" id="3.80.10.10">
    <property type="entry name" value="Ribonuclease Inhibitor"/>
    <property type="match status" value="1"/>
</dbReference>
<dbReference type="Pfam" id="PF00931">
    <property type="entry name" value="NB-ARC"/>
    <property type="match status" value="1"/>
</dbReference>
<dbReference type="Gramene" id="HORVU.HOR_13821.PROJ.1HG00020620.1">
    <property type="protein sequence ID" value="cds:HORVU.HOR_13821.PROJ.1HG00020620.1"/>
    <property type="gene ID" value="HORVU.HOR_13821.PROJ.1HG00020620"/>
</dbReference>
<reference evidence="7" key="1">
    <citation type="submission" date="2009-03" db="EMBL/GenBank/DDBJ databases">
        <title>Construction and analysis of NBS-LRR disease resistance protein homolog in wild barley.</title>
        <authorList>
            <person name="Chen G.Y."/>
            <person name="Zheng K."/>
            <person name="Wei Y.M."/>
            <person name="Zheng Y.L."/>
        </authorList>
    </citation>
    <scope>NUCLEOTIDE SEQUENCE</scope>
</reference>
<dbReference type="InterPro" id="IPR058922">
    <property type="entry name" value="WHD_DRP"/>
</dbReference>
<dbReference type="Gramene" id="HORVU.HOR_1168.PROJ.1HG00014550.1">
    <property type="protein sequence ID" value="cds:HORVU.HOR_1168.PROJ.1HG00014550.1"/>
    <property type="gene ID" value="HORVU.HOR_1168.PROJ.1HG00014550"/>
</dbReference>
<dbReference type="Pfam" id="PF23559">
    <property type="entry name" value="WHD_DRP"/>
    <property type="match status" value="1"/>
</dbReference>
<dbReference type="PANTHER" id="PTHR23155:SF988">
    <property type="entry name" value="OS06G0707733 PROTEIN"/>
    <property type="match status" value="1"/>
</dbReference>
<dbReference type="SUPFAM" id="SSF52058">
    <property type="entry name" value="L domain-like"/>
    <property type="match status" value="1"/>
</dbReference>
<protein>
    <submittedName>
        <fullName evidence="7">NBS-LRR disease resistance protein-like protein</fullName>
    </submittedName>
</protein>
<dbReference type="Gramene" id="HORVU.HOR_6220.PROJ.1HG00013930.1">
    <property type="protein sequence ID" value="cds:HORVU.HOR_6220.PROJ.1HG00013930.1"/>
    <property type="gene ID" value="HORVU.HOR_6220.PROJ.1HG00013930"/>
</dbReference>
<dbReference type="Gramene" id="HORVU.BONUS.PROJ.1HG00014600.1">
    <property type="protein sequence ID" value="cds:HORVU.BONUS.PROJ.1HG00014600.1"/>
    <property type="gene ID" value="HORVU.BONUS.PROJ.1HG00014600"/>
</dbReference>
<evidence type="ECO:0000256" key="1">
    <source>
        <dbReference type="ARBA" id="ARBA00008894"/>
    </source>
</evidence>
<dbReference type="Gramene" id="HORVU.HOR_14273.PROJ.1HG00014190.1">
    <property type="protein sequence ID" value="cds:HORVU.HOR_14273.PROJ.1HG00014190.1"/>
    <property type="gene ID" value="HORVU.HOR_14273.PROJ.1HG00014190"/>
</dbReference>
<dbReference type="Gramene" id="HORVU.HOR_21599.PROJ.1HG00019430.1">
    <property type="protein sequence ID" value="cds:HORVU.HOR_21599.PROJ.1HG00019430.1"/>
    <property type="gene ID" value="HORVU.HOR_21599.PROJ.1HG00019430"/>
</dbReference>
<evidence type="ECO:0000313" key="7">
    <source>
        <dbReference type="EMBL" id="ACO06234.1"/>
    </source>
</evidence>
<sequence>MDFAVDAALWAVGKALAPVKDGLLESWAASTELGRNIDALKMQLLYAQGMLDSAQGKDIRSTALKELLHKLRELAYNADDVLDELEYFRIQDALDDTYHAAADVSTQGGFIGGLVLNARHTAYAVGKHFSCHSAPSVQDDNAHTVMLEEESPNTAGSGRRFFCGAWSSKARQRNQAVQTPKLKFDRVEMSRKMVEIVDQLKPLCAMVSTILNLLGSNRTTSKDITKNRPKTTQEIVEPEFYGRDDQKKEIVDFITHGEYCKDELTVVPLVGPGGIGKTTLTQHIYRELEGSFQVSVWVCVSLDFNANRLAQEIAKKIPKINDEKQNASDMELIQQRLKSKRLLLVLDDMWTYNEDEWKKLLAPLKHKGGEKGNVIIVTTRIPEVASMVRTTNSSIRNVEQLGYKDIMSFFEACVFGDQQPWKDHPELFNIASKIATNLKGFPLAAKTVGRLLRKKMTLDHWRTIAGSREWELQTEPNDIMPALKLSYDYLPFHLQQCFSYCALFPEDYEFGQKELVHFWIGLGLLHSSDQKKRIEDVGLHYLDDLVNYGFFKKNEKEDGQHYVIHDLLHELAVKVSSDECLTICSSNVRSIQIPASIRHLSIIVDNTDVGNISNFQDYKSDLSALGERLRVRNIRTLMLFGEYHGSFAKMFRNLFREAGAIRTIFLSGASYSLEDMLPNFSKLVHLRYVRIKSGRNQYMCLPSALLRSYHLEVIDLEKWGGSFGSMRDASNLVKLRHFHVPGDSRELYSSIYRVGKLKFLEELRCFEVGKETEGFELSQLGNLTELGGSLGIYNLEKVHRKDEGKELKLIHKKHLHKLTLQWDNNQCDKNLAQEQNVIESLVPHNNLQDLSIRGHGGANCPSWLGGSLSVENLGSLSLCDVSWNTLPPLGKFRFVDDPSEECQSHASIQCFQTLKRVELISIQKMAKWVGNGKCHLFSLLEEITIIGCLQLTELPFSHPAHDQAKQEENMTWFPKLMKLNITGCPKLASLPPIPWTQAPCSAEIRRAGSVFEKLVYSKNYKSELSLEVEGKDGQHGLWNGLAFHNLAGLKELEVKNCPPLPLIHLQKLKSLKSLMITGMSNSLLLFECESYNTEYPLPVEQIKIQDCGADGKELTQLLTHFPKLTELLVTRCEKITELGMVELQMEMATPSSPGSEIETEHAQAGHHQTREEVEEAVAGGEGLLLLPRRLEELRVYQCKELLSSRPIRPPPYLVPPCKTSVCMAWRAWRRWLPSQISSLLPVYSCIIVGI</sequence>
<gene>
    <name evidence="7" type="primary">NBS-LRR1</name>
</gene>
<dbReference type="ExpressionAtlas" id="C1KAE3">
    <property type="expression patterns" value="baseline and differential"/>
</dbReference>
<dbReference type="SMART" id="SM00382">
    <property type="entry name" value="AAA"/>
    <property type="match status" value="1"/>
</dbReference>
<dbReference type="Gramene" id="HORVU.HID249.PROJ.1HG00013180.1">
    <property type="protein sequence ID" value="cds:HORVU.HID249.PROJ.1HG00013180.1"/>
    <property type="gene ID" value="HORVU.HID249.PROJ.1HG00013180"/>
</dbReference>
<organism evidence="7">
    <name type="scientific">Hordeum vulgare</name>
    <name type="common">Barley</name>
    <dbReference type="NCBI Taxonomy" id="4513"/>
    <lineage>
        <taxon>Eukaryota</taxon>
        <taxon>Viridiplantae</taxon>
        <taxon>Streptophyta</taxon>
        <taxon>Embryophyta</taxon>
        <taxon>Tracheophyta</taxon>
        <taxon>Spermatophyta</taxon>
        <taxon>Magnoliopsida</taxon>
        <taxon>Liliopsida</taxon>
        <taxon>Poales</taxon>
        <taxon>Poaceae</taxon>
        <taxon>BOP clade</taxon>
        <taxon>Pooideae</taxon>
        <taxon>Triticodae</taxon>
        <taxon>Triticeae</taxon>
        <taxon>Hordeinae</taxon>
        <taxon>Hordeum</taxon>
    </lineage>
</organism>
<dbReference type="Gramene" id="HORVU.GOLDEN_PROMISE.PROJ.1HG00019830.1">
    <property type="protein sequence ID" value="cds:HORVU.GOLDEN_PROMISE.PROJ.1HG00019830.1"/>
    <property type="gene ID" value="HORVU.GOLDEN_PROMISE.PROJ.1HG00019830"/>
</dbReference>
<dbReference type="Gramene" id="HORVU.HOR_1702.PROJ.1HG00014380.1">
    <property type="protein sequence ID" value="cds:HORVU.HOR_1702.PROJ.1HG00014380.1"/>
    <property type="gene ID" value="HORVU.HOR_1702.PROJ.1HG00014380"/>
</dbReference>
<dbReference type="Pfam" id="PF25019">
    <property type="entry name" value="LRR_R13L1-DRL21"/>
    <property type="match status" value="1"/>
</dbReference>
<keyword evidence="5" id="KW-0611">Plant defense</keyword>
<dbReference type="Gramene" id="HORVU.HOR_4224.PROJ.1HG00013650.1">
    <property type="protein sequence ID" value="cds:HORVU.HOR_4224.PROJ.1HG00013650.1"/>
    <property type="gene ID" value="HORVU.HOR_4224.PROJ.1HG00013650"/>
</dbReference>
<dbReference type="InterPro" id="IPR036388">
    <property type="entry name" value="WH-like_DNA-bd_sf"/>
</dbReference>
<dbReference type="Gramene" id="HORVU.HOCKETT.PROJ.1HG00019820.1">
    <property type="protein sequence ID" value="cds:HORVU.HOCKETT.PROJ.1HG00019820.1"/>
    <property type="gene ID" value="HORVU.HOCKETT.PROJ.1HG00019820"/>
</dbReference>
<evidence type="ECO:0000256" key="4">
    <source>
        <dbReference type="ARBA" id="ARBA00022741"/>
    </source>
</evidence>
<dbReference type="PANTHER" id="PTHR23155">
    <property type="entry name" value="DISEASE RESISTANCE PROTEIN RP"/>
    <property type="match status" value="1"/>
</dbReference>
<dbReference type="GO" id="GO:0043531">
    <property type="term" value="F:ADP binding"/>
    <property type="evidence" value="ECO:0007669"/>
    <property type="project" value="InterPro"/>
</dbReference>
<dbReference type="Gramene" id="HORVU.HOR_8117.PROJ.1HG00014020.1">
    <property type="protein sequence ID" value="cds:HORVU.HOR_8117.PROJ.1HG00014020.1"/>
    <property type="gene ID" value="HORVU.HOR_8117.PROJ.1HG00014020"/>
</dbReference>
<keyword evidence="2" id="KW-0433">Leucine-rich repeat</keyword>
<dbReference type="Gramene" id="HORVU.HOR_21256.PROJ.1HG00014210.1">
    <property type="protein sequence ID" value="cds:HORVU.HOR_21256.PROJ.1HG00014210.1"/>
    <property type="gene ID" value="HORVU.HOR_21256.PROJ.1HG00014210"/>
</dbReference>
<dbReference type="Gene3D" id="1.20.5.4130">
    <property type="match status" value="1"/>
</dbReference>
<dbReference type="Gramene" id="HORVU.HOR_18321.PROJ.1HG00015480.1">
    <property type="protein sequence ID" value="cds:HORVU.HOR_18321.PROJ.1HG00015480.1"/>
    <property type="gene ID" value="HORVU.HOR_18321.PROJ.1HG00015480"/>
</dbReference>
<dbReference type="Gene3D" id="3.40.50.300">
    <property type="entry name" value="P-loop containing nucleotide triphosphate hydrolases"/>
    <property type="match status" value="1"/>
</dbReference>
<accession>C1KAE3</accession>
<dbReference type="Gramene" id="HORVU.RGT_PLANET.PROJ.1HG00020410.1">
    <property type="protein sequence ID" value="cds:HORVU.RGT_PLANET.PROJ.1HG00020410.1"/>
    <property type="gene ID" value="HORVU.RGT_PLANET.PROJ.1HG00020410"/>
</dbReference>
<dbReference type="Gramene" id="HORVU.FOMA.PROJ.1HG00014950.1">
    <property type="protein sequence ID" value="cds:HORVU.FOMA.PROJ.1HG00014950.1"/>
    <property type="gene ID" value="HORVU.FOMA.PROJ.1HG00014950"/>
</dbReference>
<evidence type="ECO:0000256" key="2">
    <source>
        <dbReference type="ARBA" id="ARBA00022614"/>
    </source>
</evidence>
<dbReference type="Gramene" id="HORVU.BARKE.PROJ.1HG00019850.1">
    <property type="protein sequence ID" value="cds:HORVU.BARKE.PROJ.1HG00019850.1"/>
    <property type="gene ID" value="HORVU.BARKE.PROJ.1HG00019850"/>
</dbReference>
<evidence type="ECO:0000259" key="6">
    <source>
        <dbReference type="SMART" id="SM00382"/>
    </source>
</evidence>
<dbReference type="SUPFAM" id="SSF52047">
    <property type="entry name" value="RNI-like"/>
    <property type="match status" value="1"/>
</dbReference>
<dbReference type="InterPro" id="IPR027417">
    <property type="entry name" value="P-loop_NTPase"/>
</dbReference>
<dbReference type="Pfam" id="PF18052">
    <property type="entry name" value="Rx_N"/>
    <property type="match status" value="1"/>
</dbReference>
<dbReference type="Gramene" id="HORVU.HOR_13594.PROJ.1HG00014180.1">
    <property type="protein sequence ID" value="cds:HORVU.HOR_13594.PROJ.1HG00014180.1"/>
    <property type="gene ID" value="HORVU.HOR_13594.PROJ.1HG00014180"/>
</dbReference>
<proteinExistence type="evidence at transcript level"/>
<dbReference type="EMBL" id="FJ807681">
    <property type="protein sequence ID" value="ACO06234.1"/>
    <property type="molecule type" value="mRNA"/>
</dbReference>
<dbReference type="InterPro" id="IPR056789">
    <property type="entry name" value="LRR_R13L1-DRL21"/>
</dbReference>
<evidence type="ECO:0000256" key="3">
    <source>
        <dbReference type="ARBA" id="ARBA00022737"/>
    </source>
</evidence>
<dbReference type="Gramene" id="HORVU.ZDM01467.PROJ.1HG00018930.1">
    <property type="protein sequence ID" value="cds:HORVU.ZDM01467.PROJ.1HG00018930.1"/>
    <property type="gene ID" value="HORVU.ZDM01467.PROJ.1HG00018930"/>
</dbReference>
<evidence type="ECO:0000256" key="5">
    <source>
        <dbReference type="ARBA" id="ARBA00022821"/>
    </source>
</evidence>
<dbReference type="Gramene" id="HORVU.HOR_19184.PROJ.1HG00014470.1">
    <property type="protein sequence ID" value="cds:HORVU.HOR_19184.PROJ.1HG00014470.1"/>
    <property type="gene ID" value="HORVU.HOR_19184.PROJ.1HG00014470"/>
</dbReference>
<dbReference type="Gramene" id="HORVU.HOR_2830.PROJ.1HG00014200.1">
    <property type="protein sequence ID" value="cds:HORVU.HOR_2830.PROJ.1HG00014200.1"/>
    <property type="gene ID" value="HORVU.HOR_2830.PROJ.1HG00014200"/>
</dbReference>
<comment type="similarity">
    <text evidence="1">Belongs to the disease resistance NB-LRR family.</text>
</comment>
<dbReference type="Gramene" id="HORVU.MAXIMUS.PROJ.1HG00014420.1">
    <property type="protein sequence ID" value="cds:HORVU.MAXIMUS.PROJ.1HG00014420.1"/>
    <property type="gene ID" value="HORVU.MAXIMUS.PROJ.1HG00014420"/>
</dbReference>
<dbReference type="Gramene" id="HORVU.BOWMAN.PROJ.1HG00014360.1">
    <property type="protein sequence ID" value="cds:HORVU.BOWMAN.PROJ.1HG00014360.1"/>
    <property type="gene ID" value="HORVU.BOWMAN.PROJ.1HG00014360"/>
</dbReference>
<dbReference type="Gene3D" id="1.10.10.10">
    <property type="entry name" value="Winged helix-like DNA-binding domain superfamily/Winged helix DNA-binding domain"/>
    <property type="match status" value="1"/>
</dbReference>
<dbReference type="GO" id="GO:0042742">
    <property type="term" value="P:defense response to bacterium"/>
    <property type="evidence" value="ECO:0007669"/>
    <property type="project" value="UniProtKB-ARBA"/>
</dbReference>
<dbReference type="GO" id="GO:0002758">
    <property type="term" value="P:innate immune response-activating signaling pathway"/>
    <property type="evidence" value="ECO:0007669"/>
    <property type="project" value="UniProtKB-ARBA"/>
</dbReference>
<dbReference type="PRINTS" id="PR00364">
    <property type="entry name" value="DISEASERSIST"/>
</dbReference>
<dbReference type="Gramene" id="HORVU.AIZU_6.PROJ.1HG00013700.1">
    <property type="protein sequence ID" value="cds:HORVU.AIZU_6.PROJ.1HG00013700.1"/>
    <property type="gene ID" value="HORVU.AIZU_6.PROJ.1HG00013700"/>
</dbReference>
<dbReference type="Gramene" id="HORVU.IGRI.PROJ.1HG00019180.1">
    <property type="protein sequence ID" value="cds:HORVU.IGRI.PROJ.1HG00019180.1"/>
    <property type="gene ID" value="HORVU.IGRI.PROJ.1HG00019180"/>
</dbReference>
<dbReference type="InterPro" id="IPR044974">
    <property type="entry name" value="Disease_R_plants"/>
</dbReference>
<dbReference type="InterPro" id="IPR002182">
    <property type="entry name" value="NB-ARC"/>
</dbReference>
<name>C1KAE3_HORVU</name>
<feature type="domain" description="AAA+ ATPase" evidence="6">
    <location>
        <begin position="263"/>
        <end position="399"/>
    </location>
</feature>
<dbReference type="GO" id="GO:0009626">
    <property type="term" value="P:plant-type hypersensitive response"/>
    <property type="evidence" value="ECO:0007669"/>
    <property type="project" value="UniProtKB-ARBA"/>
</dbReference>
<dbReference type="InterPro" id="IPR003593">
    <property type="entry name" value="AAA+_ATPase"/>
</dbReference>